<dbReference type="InterPro" id="IPR051393">
    <property type="entry name" value="ABC_transporter_permease"/>
</dbReference>
<name>A0A098M7V9_9BACL</name>
<organism evidence="9 10">
    <name type="scientific">Paenibacillus wynnii</name>
    <dbReference type="NCBI Taxonomy" id="268407"/>
    <lineage>
        <taxon>Bacteria</taxon>
        <taxon>Bacillati</taxon>
        <taxon>Bacillota</taxon>
        <taxon>Bacilli</taxon>
        <taxon>Bacillales</taxon>
        <taxon>Paenibacillaceae</taxon>
        <taxon>Paenibacillus</taxon>
    </lineage>
</organism>
<dbReference type="GO" id="GO:0055085">
    <property type="term" value="P:transmembrane transport"/>
    <property type="evidence" value="ECO:0007669"/>
    <property type="project" value="InterPro"/>
</dbReference>
<dbReference type="InterPro" id="IPR035906">
    <property type="entry name" value="MetI-like_sf"/>
</dbReference>
<dbReference type="PANTHER" id="PTHR30193:SF37">
    <property type="entry name" value="INNER MEMBRANE ABC TRANSPORTER PERMEASE PROTEIN YCJO"/>
    <property type="match status" value="1"/>
</dbReference>
<feature type="transmembrane region" description="Helical" evidence="7">
    <location>
        <begin position="105"/>
        <end position="129"/>
    </location>
</feature>
<comment type="caution">
    <text evidence="9">The sequence shown here is derived from an EMBL/GenBank/DDBJ whole genome shotgun (WGS) entry which is preliminary data.</text>
</comment>
<feature type="transmembrane region" description="Helical" evidence="7">
    <location>
        <begin position="263"/>
        <end position="285"/>
    </location>
</feature>
<feature type="transmembrane region" description="Helical" evidence="7">
    <location>
        <begin position="158"/>
        <end position="179"/>
    </location>
</feature>
<protein>
    <submittedName>
        <fullName evidence="9">ABC transporter permease</fullName>
    </submittedName>
</protein>
<dbReference type="Proteomes" id="UP000029734">
    <property type="component" value="Unassembled WGS sequence"/>
</dbReference>
<dbReference type="PROSITE" id="PS50928">
    <property type="entry name" value="ABC_TM1"/>
    <property type="match status" value="1"/>
</dbReference>
<keyword evidence="4 7" id="KW-0812">Transmembrane</keyword>
<evidence type="ECO:0000256" key="5">
    <source>
        <dbReference type="ARBA" id="ARBA00022989"/>
    </source>
</evidence>
<evidence type="ECO:0000259" key="8">
    <source>
        <dbReference type="PROSITE" id="PS50928"/>
    </source>
</evidence>
<evidence type="ECO:0000256" key="6">
    <source>
        <dbReference type="ARBA" id="ARBA00023136"/>
    </source>
</evidence>
<dbReference type="RefSeq" id="WP_036656732.1">
    <property type="nucleotide sequence ID" value="NZ_JQCR01000003.1"/>
</dbReference>
<dbReference type="STRING" id="268407.PWYN_23925"/>
<evidence type="ECO:0000256" key="4">
    <source>
        <dbReference type="ARBA" id="ARBA00022692"/>
    </source>
</evidence>
<keyword evidence="2 7" id="KW-0813">Transport</keyword>
<reference evidence="9 10" key="2">
    <citation type="submission" date="2014-10" db="EMBL/GenBank/DDBJ databases">
        <title>Comparative genomics of the Paenibacillus odorifer group.</title>
        <authorList>
            <person name="Tsai Y.-C."/>
            <person name="Martin N."/>
            <person name="Korlach J."/>
            <person name="Wiedmann M."/>
        </authorList>
    </citation>
    <scope>NUCLEOTIDE SEQUENCE [LARGE SCALE GENOMIC DNA]</scope>
    <source>
        <strain evidence="9 10">DSM 18334</strain>
    </source>
</reference>
<evidence type="ECO:0000256" key="7">
    <source>
        <dbReference type="RuleBase" id="RU363032"/>
    </source>
</evidence>
<evidence type="ECO:0000256" key="1">
    <source>
        <dbReference type="ARBA" id="ARBA00004651"/>
    </source>
</evidence>
<dbReference type="InterPro" id="IPR000515">
    <property type="entry name" value="MetI-like"/>
</dbReference>
<keyword evidence="6 7" id="KW-0472">Membrane</keyword>
<proteinExistence type="inferred from homology"/>
<dbReference type="EMBL" id="JQCR01000003">
    <property type="protein sequence ID" value="KGE17632.1"/>
    <property type="molecule type" value="Genomic_DNA"/>
</dbReference>
<dbReference type="GO" id="GO:0005886">
    <property type="term" value="C:plasma membrane"/>
    <property type="evidence" value="ECO:0007669"/>
    <property type="project" value="UniProtKB-SubCell"/>
</dbReference>
<dbReference type="Pfam" id="PF00528">
    <property type="entry name" value="BPD_transp_1"/>
    <property type="match status" value="1"/>
</dbReference>
<reference evidence="9 10" key="1">
    <citation type="submission" date="2014-08" db="EMBL/GenBank/DDBJ databases">
        <authorList>
            <person name="den Bakker H.C."/>
        </authorList>
    </citation>
    <scope>NUCLEOTIDE SEQUENCE [LARGE SCALE GENOMIC DNA]</scope>
    <source>
        <strain evidence="9 10">DSM 18334</strain>
    </source>
</reference>
<dbReference type="SUPFAM" id="SSF161098">
    <property type="entry name" value="MetI-like"/>
    <property type="match status" value="1"/>
</dbReference>
<gene>
    <name evidence="9" type="ORF">PWYN_23925</name>
</gene>
<feature type="transmembrane region" description="Helical" evidence="7">
    <location>
        <begin position="12"/>
        <end position="30"/>
    </location>
</feature>
<feature type="domain" description="ABC transmembrane type-1" evidence="8">
    <location>
        <begin position="68"/>
        <end position="282"/>
    </location>
</feature>
<keyword evidence="10" id="KW-1185">Reference proteome</keyword>
<feature type="transmembrane region" description="Helical" evidence="7">
    <location>
        <begin position="72"/>
        <end position="93"/>
    </location>
</feature>
<evidence type="ECO:0000313" key="9">
    <source>
        <dbReference type="EMBL" id="KGE17632.1"/>
    </source>
</evidence>
<accession>A0A098M7V9</accession>
<keyword evidence="3" id="KW-1003">Cell membrane</keyword>
<evidence type="ECO:0000256" key="3">
    <source>
        <dbReference type="ARBA" id="ARBA00022475"/>
    </source>
</evidence>
<dbReference type="PANTHER" id="PTHR30193">
    <property type="entry name" value="ABC TRANSPORTER PERMEASE PROTEIN"/>
    <property type="match status" value="1"/>
</dbReference>
<evidence type="ECO:0000313" key="10">
    <source>
        <dbReference type="Proteomes" id="UP000029734"/>
    </source>
</evidence>
<evidence type="ECO:0000256" key="2">
    <source>
        <dbReference type="ARBA" id="ARBA00022448"/>
    </source>
</evidence>
<dbReference type="AlphaFoldDB" id="A0A098M7V9"/>
<dbReference type="Gene3D" id="1.10.3720.10">
    <property type="entry name" value="MetI-like"/>
    <property type="match status" value="1"/>
</dbReference>
<feature type="transmembrane region" description="Helical" evidence="7">
    <location>
        <begin position="207"/>
        <end position="226"/>
    </location>
</feature>
<dbReference type="OrthoDB" id="5174895at2"/>
<sequence length="294" mass="32983">MPKFLKQLQYQLFLIPILLFYTLFTIYPLIKSFIFSLTDFNGYNKNYNFVGMSNYLKIFKDDAIVSGISYTLLYAISSTVLITLVAIPLALILDQNFFTKNIHRAIFFFPSIPSGLLLAYIWGFILAPISSGVLNTVLREVFNLGPQPWLSDPNLAKLMTIIVAAWAGAGWHAVLYLAFLQGISKDYYEAASIDGAGRWGQIRHITLPLLAPAMTVSIMLLLTGGLKVFEIPFALTRGGPGFETHTITQVIVLRGISEVQYGLASAMSIVFFLIVLVITFFQVSWMQKREERVL</sequence>
<keyword evidence="5 7" id="KW-1133">Transmembrane helix</keyword>
<comment type="subcellular location">
    <subcellularLocation>
        <location evidence="1 7">Cell membrane</location>
        <topology evidence="1 7">Multi-pass membrane protein</topology>
    </subcellularLocation>
</comment>
<dbReference type="eggNOG" id="COG1175">
    <property type="taxonomic scope" value="Bacteria"/>
</dbReference>
<dbReference type="CDD" id="cd06261">
    <property type="entry name" value="TM_PBP2"/>
    <property type="match status" value="1"/>
</dbReference>
<comment type="similarity">
    <text evidence="7">Belongs to the binding-protein-dependent transport system permease family.</text>
</comment>